<reference evidence="1 2" key="1">
    <citation type="submission" date="2016-09" db="EMBL/GenBank/DDBJ databases">
        <title>Complete genome sequence of Deltia acidovorans CM13 isolated from murine proximal colonic tissue.</title>
        <authorList>
            <person name="Saffarian A."/>
        </authorList>
    </citation>
    <scope>NUCLEOTIDE SEQUENCE [LARGE SCALE GENOMIC DNA]</scope>
    <source>
        <strain evidence="1 2">CM13</strain>
    </source>
</reference>
<dbReference type="Proteomes" id="UP000095607">
    <property type="component" value="Chromosome"/>
</dbReference>
<evidence type="ECO:0000313" key="1">
    <source>
        <dbReference type="EMBL" id="AOV04910.1"/>
    </source>
</evidence>
<dbReference type="EMBL" id="CP017420">
    <property type="protein sequence ID" value="AOV04910.1"/>
    <property type="molecule type" value="Genomic_DNA"/>
</dbReference>
<sequence length="141" mass="15492">MSRRTTGLLFFALIWLVSSAVRLFAPRLCTSTPGSRTARTTSITPVTLSRRATDSASAGALTSLRFLACRRVTLVVGAFAGARRTIRLHAIITRSNSAIRFTIKLTQLTRARHIRGTRVGNFISVTRSARLISLDNRYVTA</sequence>
<evidence type="ECO:0000313" key="2">
    <source>
        <dbReference type="Proteomes" id="UP000095607"/>
    </source>
</evidence>
<protein>
    <recommendedName>
        <fullName evidence="3">Secreted protein</fullName>
    </recommendedName>
</protein>
<organism evidence="1 2">
    <name type="scientific">Delftia tsuruhatensis</name>
    <dbReference type="NCBI Taxonomy" id="180282"/>
    <lineage>
        <taxon>Bacteria</taxon>
        <taxon>Pseudomonadati</taxon>
        <taxon>Pseudomonadota</taxon>
        <taxon>Betaproteobacteria</taxon>
        <taxon>Burkholderiales</taxon>
        <taxon>Comamonadaceae</taxon>
        <taxon>Delftia</taxon>
    </lineage>
</organism>
<accession>A0ABN4SRT2</accession>
<proteinExistence type="predicted"/>
<gene>
    <name evidence="1" type="ORF">BI380_28040</name>
</gene>
<name>A0ABN4SRT2_9BURK</name>
<evidence type="ECO:0008006" key="3">
    <source>
        <dbReference type="Google" id="ProtNLM"/>
    </source>
</evidence>
<keyword evidence="2" id="KW-1185">Reference proteome</keyword>